<evidence type="ECO:0000256" key="5">
    <source>
        <dbReference type="ARBA" id="ARBA00022989"/>
    </source>
</evidence>
<dbReference type="Gene3D" id="1.10.3720.10">
    <property type="entry name" value="MetI-like"/>
    <property type="match status" value="1"/>
</dbReference>
<feature type="transmembrane region" description="Helical" evidence="7">
    <location>
        <begin position="243"/>
        <end position="261"/>
    </location>
</feature>
<dbReference type="eggNOG" id="COG0395">
    <property type="taxonomic scope" value="Bacteria"/>
</dbReference>
<evidence type="ECO:0000313" key="9">
    <source>
        <dbReference type="EMBL" id="EPD98438.1"/>
    </source>
</evidence>
<evidence type="ECO:0000256" key="7">
    <source>
        <dbReference type="RuleBase" id="RU363032"/>
    </source>
</evidence>
<dbReference type="HOGENOM" id="CLU_016047_1_1_4"/>
<evidence type="ECO:0000256" key="3">
    <source>
        <dbReference type="ARBA" id="ARBA00022475"/>
    </source>
</evidence>
<feature type="transmembrane region" description="Helical" evidence="7">
    <location>
        <begin position="12"/>
        <end position="32"/>
    </location>
</feature>
<evidence type="ECO:0000256" key="6">
    <source>
        <dbReference type="ARBA" id="ARBA00023136"/>
    </source>
</evidence>
<keyword evidence="3" id="KW-1003">Cell membrane</keyword>
<evidence type="ECO:0000256" key="2">
    <source>
        <dbReference type="ARBA" id="ARBA00022448"/>
    </source>
</evidence>
<accession>S3BAV3</accession>
<dbReference type="SUPFAM" id="SSF161098">
    <property type="entry name" value="MetI-like"/>
    <property type="match status" value="1"/>
</dbReference>
<dbReference type="PROSITE" id="PS50928">
    <property type="entry name" value="ABC_TM1"/>
    <property type="match status" value="1"/>
</dbReference>
<evidence type="ECO:0000259" key="8">
    <source>
        <dbReference type="PROSITE" id="PS50928"/>
    </source>
</evidence>
<comment type="subcellular location">
    <subcellularLocation>
        <location evidence="1 7">Cell membrane</location>
        <topology evidence="1 7">Multi-pass membrane protein</topology>
    </subcellularLocation>
</comment>
<dbReference type="InterPro" id="IPR000515">
    <property type="entry name" value="MetI-like"/>
</dbReference>
<feature type="transmembrane region" description="Helical" evidence="7">
    <location>
        <begin position="75"/>
        <end position="96"/>
    </location>
</feature>
<feature type="domain" description="ABC transmembrane type-1" evidence="8">
    <location>
        <begin position="71"/>
        <end position="261"/>
    </location>
</feature>
<keyword evidence="10" id="KW-1185">Reference proteome</keyword>
<evidence type="ECO:0000256" key="1">
    <source>
        <dbReference type="ARBA" id="ARBA00004651"/>
    </source>
</evidence>
<dbReference type="GeneID" id="64060543"/>
<reference evidence="9 10" key="1">
    <citation type="submission" date="2013-04" db="EMBL/GenBank/DDBJ databases">
        <title>The Genome Sequence of Sutterella wadsworthensis HGA0223.</title>
        <authorList>
            <consortium name="The Broad Institute Genomics Platform"/>
            <person name="Earl A."/>
            <person name="Ward D."/>
            <person name="Feldgarden M."/>
            <person name="Gevers D."/>
            <person name="Schmidt T.M."/>
            <person name="Dover J."/>
            <person name="Dai D."/>
            <person name="Walker B."/>
            <person name="Young S."/>
            <person name="Zeng Q."/>
            <person name="Gargeya S."/>
            <person name="Fitzgerald M."/>
            <person name="Haas B."/>
            <person name="Abouelleil A."/>
            <person name="Allen A.W."/>
            <person name="Alvarado L."/>
            <person name="Arachchi H.M."/>
            <person name="Berlin A.M."/>
            <person name="Chapman S.B."/>
            <person name="Gainer-Dewar J."/>
            <person name="Goldberg J."/>
            <person name="Griggs A."/>
            <person name="Gujja S."/>
            <person name="Hansen M."/>
            <person name="Howarth C."/>
            <person name="Imamovic A."/>
            <person name="Ireland A."/>
            <person name="Larimer J."/>
            <person name="McCowan C."/>
            <person name="Murphy C."/>
            <person name="Pearson M."/>
            <person name="Poon T.W."/>
            <person name="Priest M."/>
            <person name="Roberts A."/>
            <person name="Saif S."/>
            <person name="Shea T."/>
            <person name="Sisk P."/>
            <person name="Sykes S."/>
            <person name="Wortman J."/>
            <person name="Nusbaum C."/>
            <person name="Birren B."/>
        </authorList>
    </citation>
    <scope>NUCLEOTIDE SEQUENCE [LARGE SCALE GENOMIC DNA]</scope>
    <source>
        <strain evidence="9 10">HGA0223</strain>
    </source>
</reference>
<keyword evidence="2 7" id="KW-0813">Transport</keyword>
<sequence length="275" mass="30101">MASNKLWRSIALNVLLALGAVVVLLPFVWMLSLSAKPENEIYTPTIHFLPHAWDWANYAEAFEFGEVGTFIRNGIIVTGAILCIQLLTVIPCAYVLARKRFRLEGLAFGMVLTGLIVPPQVVVIPLVLMIGRLGLLNTYTALIIPFMTSALGIFLIRQSLKAVPQDLIDAARVDGANETTILWTILVPQVKPAIAAFAVFSIVSHWNDFLWPLLVVNDMSLATPPLGVSIFASDEGGNDVGPMMASATMIVLPLLLIFLFARRWFIQGVTMSGLK</sequence>
<dbReference type="RefSeq" id="WP_016474904.1">
    <property type="nucleotide sequence ID" value="NZ_KE150480.1"/>
</dbReference>
<dbReference type="GO" id="GO:0055085">
    <property type="term" value="P:transmembrane transport"/>
    <property type="evidence" value="ECO:0007669"/>
    <property type="project" value="InterPro"/>
</dbReference>
<gene>
    <name evidence="9" type="ORF">HMPREF1476_01729</name>
</gene>
<feature type="transmembrane region" description="Helical" evidence="7">
    <location>
        <begin position="108"/>
        <end position="130"/>
    </location>
</feature>
<dbReference type="EMBL" id="ATCF01000024">
    <property type="protein sequence ID" value="EPD98438.1"/>
    <property type="molecule type" value="Genomic_DNA"/>
</dbReference>
<dbReference type="InterPro" id="IPR035906">
    <property type="entry name" value="MetI-like_sf"/>
</dbReference>
<dbReference type="STRING" id="1203554.HMPREF1476_01729"/>
<organism evidence="9 10">
    <name type="scientific">Sutterella wadsworthensis HGA0223</name>
    <dbReference type="NCBI Taxonomy" id="1203554"/>
    <lineage>
        <taxon>Bacteria</taxon>
        <taxon>Pseudomonadati</taxon>
        <taxon>Pseudomonadota</taxon>
        <taxon>Betaproteobacteria</taxon>
        <taxon>Burkholderiales</taxon>
        <taxon>Sutterellaceae</taxon>
        <taxon>Sutterella</taxon>
    </lineage>
</organism>
<protein>
    <recommendedName>
        <fullName evidence="8">ABC transmembrane type-1 domain-containing protein</fullName>
    </recommendedName>
</protein>
<feature type="transmembrane region" description="Helical" evidence="7">
    <location>
        <begin position="136"/>
        <end position="156"/>
    </location>
</feature>
<dbReference type="PANTHER" id="PTHR43744">
    <property type="entry name" value="ABC TRANSPORTER PERMEASE PROTEIN MG189-RELATED-RELATED"/>
    <property type="match status" value="1"/>
</dbReference>
<dbReference type="Pfam" id="PF00528">
    <property type="entry name" value="BPD_transp_1"/>
    <property type="match status" value="1"/>
</dbReference>
<dbReference type="PATRIC" id="fig|1203554.3.peg.1813"/>
<keyword evidence="4 7" id="KW-0812">Transmembrane</keyword>
<dbReference type="CDD" id="cd06261">
    <property type="entry name" value="TM_PBP2"/>
    <property type="match status" value="1"/>
</dbReference>
<feature type="transmembrane region" description="Helical" evidence="7">
    <location>
        <begin position="181"/>
        <end position="203"/>
    </location>
</feature>
<evidence type="ECO:0000256" key="4">
    <source>
        <dbReference type="ARBA" id="ARBA00022692"/>
    </source>
</evidence>
<keyword evidence="6 7" id="KW-0472">Membrane</keyword>
<comment type="caution">
    <text evidence="9">The sequence shown here is derived from an EMBL/GenBank/DDBJ whole genome shotgun (WGS) entry which is preliminary data.</text>
</comment>
<proteinExistence type="inferred from homology"/>
<dbReference type="PANTHER" id="PTHR43744:SF12">
    <property type="entry name" value="ABC TRANSPORTER PERMEASE PROTEIN MG189-RELATED"/>
    <property type="match status" value="1"/>
</dbReference>
<comment type="similarity">
    <text evidence="7">Belongs to the binding-protein-dependent transport system permease family.</text>
</comment>
<dbReference type="AlphaFoldDB" id="S3BAV3"/>
<evidence type="ECO:0000313" key="10">
    <source>
        <dbReference type="Proteomes" id="UP000014400"/>
    </source>
</evidence>
<dbReference type="GO" id="GO:0005886">
    <property type="term" value="C:plasma membrane"/>
    <property type="evidence" value="ECO:0007669"/>
    <property type="project" value="UniProtKB-SubCell"/>
</dbReference>
<keyword evidence="5 7" id="KW-1133">Transmembrane helix</keyword>
<dbReference type="Proteomes" id="UP000014400">
    <property type="component" value="Unassembled WGS sequence"/>
</dbReference>
<name>S3BAV3_9BURK</name>